<evidence type="ECO:0008006" key="4">
    <source>
        <dbReference type="Google" id="ProtNLM"/>
    </source>
</evidence>
<dbReference type="RefSeq" id="XP_072601778.1">
    <property type="nucleotide sequence ID" value="XM_072745677.1"/>
</dbReference>
<organism evidence="2 3">
    <name type="scientific">Vulpes vulpes</name>
    <name type="common">Red fox</name>
    <dbReference type="NCBI Taxonomy" id="9627"/>
    <lineage>
        <taxon>Eukaryota</taxon>
        <taxon>Metazoa</taxon>
        <taxon>Chordata</taxon>
        <taxon>Craniata</taxon>
        <taxon>Vertebrata</taxon>
        <taxon>Euteleostomi</taxon>
        <taxon>Mammalia</taxon>
        <taxon>Eutheria</taxon>
        <taxon>Laurasiatheria</taxon>
        <taxon>Carnivora</taxon>
        <taxon>Caniformia</taxon>
        <taxon>Canidae</taxon>
        <taxon>Vulpes</taxon>
    </lineage>
</organism>
<dbReference type="GeneID" id="112920912"/>
<protein>
    <recommendedName>
        <fullName evidence="4">Basic proline-rich protein-like</fullName>
    </recommendedName>
</protein>
<proteinExistence type="predicted"/>
<evidence type="ECO:0000313" key="3">
    <source>
        <dbReference type="RefSeq" id="XP_072601778.1"/>
    </source>
</evidence>
<sequence length="375" mass="39067">MSDFTSRRWAAAAVHPGAPRCPRAEAYAWLPSPLCVPSALGAAPSPLSRAESRTPVPEVALLLGPADRWTDGRMDRWASGQSCRGLCGRTMQPGRRGLSAEGRWAPRTGCKVRPRNPPQCALGASVVGAAAFTQCPWGPSGPLAPSLGVALSVRLQKLSASRTIEDTFGSLVQALCWDCPFPCVSAPGEAASTARRPCPLPPPPPPAVPAVPTCPIFPSPLPPPPCCGAVRSCGLRNADTTGHSPPCAAKQAAASPGPSLLWGPSRCQRLCEPGTQRPRGQGQGLRMRTGANMHPPSGRGTGQPHGLPQPPASPCLPLRAPPPQGLSRAHHRLLKEGIGSSLHSMRNHVQLVLCAWIACAGPRGKGTMKQAAGRV</sequence>
<evidence type="ECO:0000256" key="1">
    <source>
        <dbReference type="SAM" id="MobiDB-lite"/>
    </source>
</evidence>
<feature type="compositionally biased region" description="Pro residues" evidence="1">
    <location>
        <begin position="307"/>
        <end position="324"/>
    </location>
</feature>
<accession>A0ABM4ZGU5</accession>
<reference evidence="2" key="1">
    <citation type="submission" date="2025-05" db="UniProtKB">
        <authorList>
            <consortium name="RefSeq"/>
        </authorList>
    </citation>
    <scope>NUCLEOTIDE SEQUENCE [LARGE SCALE GENOMIC DNA]</scope>
</reference>
<evidence type="ECO:0000313" key="2">
    <source>
        <dbReference type="Proteomes" id="UP001652641"/>
    </source>
</evidence>
<keyword evidence="2" id="KW-1185">Reference proteome</keyword>
<dbReference type="Proteomes" id="UP001652641">
    <property type="component" value="Chromosome 2"/>
</dbReference>
<name>A0ABM4ZGU5_VULVU</name>
<feature type="region of interest" description="Disordered" evidence="1">
    <location>
        <begin position="240"/>
        <end position="327"/>
    </location>
</feature>
<feature type="compositionally biased region" description="Low complexity" evidence="1">
    <location>
        <begin position="274"/>
        <end position="288"/>
    </location>
</feature>
<reference evidence="3" key="2">
    <citation type="submission" date="2025-08" db="UniProtKB">
        <authorList>
            <consortium name="RefSeq"/>
        </authorList>
    </citation>
    <scope>IDENTIFICATION</scope>
    <source>
        <tissue evidence="3">Cell line</tissue>
    </source>
</reference>
<gene>
    <name evidence="3" type="primary">LOC112920912</name>
</gene>